<comment type="caution">
    <text evidence="5">The sequence shown here is derived from an EMBL/GenBank/DDBJ whole genome shotgun (WGS) entry which is preliminary data.</text>
</comment>
<keyword evidence="2" id="KW-0804">Transcription</keyword>
<keyword evidence="3" id="KW-0675">Receptor</keyword>
<gene>
    <name evidence="5" type="ORF">MSPICULIGERA_LOCUS7133</name>
</gene>
<evidence type="ECO:0000256" key="2">
    <source>
        <dbReference type="ARBA" id="ARBA00023163"/>
    </source>
</evidence>
<name>A0AA36G0D6_9BILA</name>
<protein>
    <recommendedName>
        <fullName evidence="4">NR LBD domain-containing protein</fullName>
    </recommendedName>
</protein>
<accession>A0AA36G0D6</accession>
<dbReference type="AlphaFoldDB" id="A0AA36G0D6"/>
<proteinExistence type="predicted"/>
<organism evidence="5 6">
    <name type="scientific">Mesorhabditis spiculigera</name>
    <dbReference type="NCBI Taxonomy" id="96644"/>
    <lineage>
        <taxon>Eukaryota</taxon>
        <taxon>Metazoa</taxon>
        <taxon>Ecdysozoa</taxon>
        <taxon>Nematoda</taxon>
        <taxon>Chromadorea</taxon>
        <taxon>Rhabditida</taxon>
        <taxon>Rhabditina</taxon>
        <taxon>Rhabditomorpha</taxon>
        <taxon>Rhabditoidea</taxon>
        <taxon>Rhabditidae</taxon>
        <taxon>Mesorhabditinae</taxon>
        <taxon>Mesorhabditis</taxon>
    </lineage>
</organism>
<reference evidence="5" key="1">
    <citation type="submission" date="2023-06" db="EMBL/GenBank/DDBJ databases">
        <authorList>
            <person name="Delattre M."/>
        </authorList>
    </citation>
    <scope>NUCLEOTIDE SEQUENCE</scope>
    <source>
        <strain evidence="5">AF72</strain>
    </source>
</reference>
<dbReference type="Pfam" id="PF00104">
    <property type="entry name" value="Hormone_recep"/>
    <property type="match status" value="1"/>
</dbReference>
<dbReference type="SUPFAM" id="SSF48508">
    <property type="entry name" value="Nuclear receptor ligand-binding domain"/>
    <property type="match status" value="1"/>
</dbReference>
<evidence type="ECO:0000259" key="4">
    <source>
        <dbReference type="Pfam" id="PF00104"/>
    </source>
</evidence>
<feature type="domain" description="NR LBD" evidence="4">
    <location>
        <begin position="94"/>
        <end position="203"/>
    </location>
</feature>
<evidence type="ECO:0000313" key="6">
    <source>
        <dbReference type="Proteomes" id="UP001177023"/>
    </source>
</evidence>
<feature type="non-terminal residue" evidence="5">
    <location>
        <position position="1"/>
    </location>
</feature>
<dbReference type="PANTHER" id="PTHR47630">
    <property type="entry name" value="NUCLEAR HORMONE RECEPTOR FAMILY-RELATED-RELATED"/>
    <property type="match status" value="1"/>
</dbReference>
<dbReference type="EMBL" id="CATQJA010001780">
    <property type="protein sequence ID" value="CAJ0568617.1"/>
    <property type="molecule type" value="Genomic_DNA"/>
</dbReference>
<sequence>MNMNPANIVALPQVIGVPSVDPLFMNAEEAKLLASFYVNLERYCDNSVFNGNEICLQEEEFLINQMLDASVEDLLMKRRPQCPRFPIIWKPHQMSLCVSDKVQLFIARLTQVLLLNMCYRTYKEGCGGLLLGTGSVFPFDKALRSQIEDDQIRNMLSQVVDSVFADVIFPMKDLDINEDEYCMLKATLFLFEGFPFNQLTDHGKEVLAALVALILQKKEANPAIDHLFKLIQVEHLTTTIEAVSNYIDKEFGLMNLFSLSGMRGNLVHECHVMKYAFC</sequence>
<dbReference type="InterPro" id="IPR052499">
    <property type="entry name" value="C.elegans_NHRs"/>
</dbReference>
<dbReference type="Proteomes" id="UP001177023">
    <property type="component" value="Unassembled WGS sequence"/>
</dbReference>
<dbReference type="InterPro" id="IPR035500">
    <property type="entry name" value="NHR-like_dom_sf"/>
</dbReference>
<evidence type="ECO:0000256" key="1">
    <source>
        <dbReference type="ARBA" id="ARBA00023015"/>
    </source>
</evidence>
<dbReference type="InterPro" id="IPR000536">
    <property type="entry name" value="Nucl_hrmn_rcpt_lig-bd"/>
</dbReference>
<evidence type="ECO:0000256" key="3">
    <source>
        <dbReference type="ARBA" id="ARBA00023170"/>
    </source>
</evidence>
<keyword evidence="6" id="KW-1185">Reference proteome</keyword>
<dbReference type="Gene3D" id="1.10.565.10">
    <property type="entry name" value="Retinoid X Receptor"/>
    <property type="match status" value="1"/>
</dbReference>
<evidence type="ECO:0000313" key="5">
    <source>
        <dbReference type="EMBL" id="CAJ0568617.1"/>
    </source>
</evidence>
<keyword evidence="1" id="KW-0805">Transcription regulation</keyword>